<dbReference type="AlphaFoldDB" id="A0A9P8W6S1"/>
<dbReference type="EMBL" id="JAGPYM010000009">
    <property type="protein sequence ID" value="KAH6890646.1"/>
    <property type="molecule type" value="Genomic_DNA"/>
</dbReference>
<dbReference type="OrthoDB" id="5306317at2759"/>
<feature type="transmembrane region" description="Helical" evidence="2">
    <location>
        <begin position="198"/>
        <end position="215"/>
    </location>
</feature>
<evidence type="ECO:0000313" key="4">
    <source>
        <dbReference type="Proteomes" id="UP000777438"/>
    </source>
</evidence>
<gene>
    <name evidence="3" type="ORF">B0T10DRAFT_486386</name>
</gene>
<feature type="transmembrane region" description="Helical" evidence="2">
    <location>
        <begin position="43"/>
        <end position="64"/>
    </location>
</feature>
<evidence type="ECO:0000313" key="3">
    <source>
        <dbReference type="EMBL" id="KAH6890646.1"/>
    </source>
</evidence>
<accession>A0A9P8W6S1</accession>
<feature type="transmembrane region" description="Helical" evidence="2">
    <location>
        <begin position="235"/>
        <end position="258"/>
    </location>
</feature>
<reference evidence="3 4" key="1">
    <citation type="journal article" date="2021" name="Nat. Commun.">
        <title>Genetic determinants of endophytism in the Arabidopsis root mycobiome.</title>
        <authorList>
            <person name="Mesny F."/>
            <person name="Miyauchi S."/>
            <person name="Thiergart T."/>
            <person name="Pickel B."/>
            <person name="Atanasova L."/>
            <person name="Karlsson M."/>
            <person name="Huettel B."/>
            <person name="Barry K.W."/>
            <person name="Haridas S."/>
            <person name="Chen C."/>
            <person name="Bauer D."/>
            <person name="Andreopoulos W."/>
            <person name="Pangilinan J."/>
            <person name="LaButti K."/>
            <person name="Riley R."/>
            <person name="Lipzen A."/>
            <person name="Clum A."/>
            <person name="Drula E."/>
            <person name="Henrissat B."/>
            <person name="Kohler A."/>
            <person name="Grigoriev I.V."/>
            <person name="Martin F.M."/>
            <person name="Hacquard S."/>
        </authorList>
    </citation>
    <scope>NUCLEOTIDE SEQUENCE [LARGE SCALE GENOMIC DNA]</scope>
    <source>
        <strain evidence="3 4">MPI-CAGE-CH-0241</strain>
    </source>
</reference>
<organism evidence="3 4">
    <name type="scientific">Thelonectria olida</name>
    <dbReference type="NCBI Taxonomy" id="1576542"/>
    <lineage>
        <taxon>Eukaryota</taxon>
        <taxon>Fungi</taxon>
        <taxon>Dikarya</taxon>
        <taxon>Ascomycota</taxon>
        <taxon>Pezizomycotina</taxon>
        <taxon>Sordariomycetes</taxon>
        <taxon>Hypocreomycetidae</taxon>
        <taxon>Hypocreales</taxon>
        <taxon>Nectriaceae</taxon>
        <taxon>Thelonectria</taxon>
    </lineage>
</organism>
<name>A0A9P8W6S1_9HYPO</name>
<protein>
    <submittedName>
        <fullName evidence="3">Uncharacterized protein</fullName>
    </submittedName>
</protein>
<evidence type="ECO:0000256" key="1">
    <source>
        <dbReference type="SAM" id="MobiDB-lite"/>
    </source>
</evidence>
<comment type="caution">
    <text evidence="3">The sequence shown here is derived from an EMBL/GenBank/DDBJ whole genome shotgun (WGS) entry which is preliminary data.</text>
</comment>
<feature type="region of interest" description="Disordered" evidence="1">
    <location>
        <begin position="295"/>
        <end position="315"/>
    </location>
</feature>
<keyword evidence="4" id="KW-1185">Reference proteome</keyword>
<evidence type="ECO:0000256" key="2">
    <source>
        <dbReference type="SAM" id="Phobius"/>
    </source>
</evidence>
<feature type="transmembrane region" description="Helical" evidence="2">
    <location>
        <begin position="152"/>
        <end position="177"/>
    </location>
</feature>
<proteinExistence type="predicted"/>
<feature type="transmembrane region" description="Helical" evidence="2">
    <location>
        <begin position="111"/>
        <end position="132"/>
    </location>
</feature>
<dbReference type="Proteomes" id="UP000777438">
    <property type="component" value="Unassembled WGS sequence"/>
</dbReference>
<keyword evidence="2" id="KW-1133">Transmembrane helix</keyword>
<keyword evidence="2" id="KW-0472">Membrane</keyword>
<feature type="transmembrane region" description="Helical" evidence="2">
    <location>
        <begin position="15"/>
        <end position="36"/>
    </location>
</feature>
<feature type="transmembrane region" description="Helical" evidence="2">
    <location>
        <begin position="76"/>
        <end position="99"/>
    </location>
</feature>
<sequence>MSTTGVEPVYFELSWSILSTIGIANVLFGSLVCSITNFSQISAVPLVTSVAGAVANGLCFYAFYAEGGSLTSKAVASVFADLLWLVQEAGLSFYSYVILSRVLRNRRWQVFAGLFWGIMVVIAALRIMVAVTRVRSIMDGADTLQKTINNLHIGYFVSIAVVECVSSFFLLNVFASAKTTSLKAAIKTGLFRYLMRSTEVRLALLAVLGVMRAVTYSFQVSAQSATNIASQLDRFAYTLECLFPFVMFIDMLASRLVFTDQAYSSSRSNNPQGRSGPRQFTSNVNKGLAYAAPQNETTIEVQGGESRGRRTSSQERIIEAGLSQRTPSEIEMDEMDMRRGGSGINKTVNFEVYESFTPTK</sequence>
<keyword evidence="2" id="KW-0812">Transmembrane</keyword>
<feature type="compositionally biased region" description="Basic and acidic residues" evidence="1">
    <location>
        <begin position="306"/>
        <end position="315"/>
    </location>
</feature>